<dbReference type="InParanoid" id="D2VE77"/>
<protein>
    <submittedName>
        <fullName evidence="1">Predicted protein</fullName>
    </submittedName>
</protein>
<dbReference type="EMBL" id="GG738866">
    <property type="protein sequence ID" value="EFC44833.1"/>
    <property type="molecule type" value="Genomic_DNA"/>
</dbReference>
<dbReference type="OrthoDB" id="10264068at2759"/>
<dbReference type="VEuPathDB" id="AmoebaDB:NAEGRDRAFT_79622"/>
<evidence type="ECO:0000313" key="1">
    <source>
        <dbReference type="EMBL" id="EFC44833.1"/>
    </source>
</evidence>
<keyword evidence="2" id="KW-1185">Reference proteome</keyword>
<name>D2VE77_NAEGR</name>
<dbReference type="OMA" id="YFGQLIR"/>
<accession>D2VE77</accession>
<dbReference type="KEGG" id="ngr:NAEGRDRAFT_79622"/>
<dbReference type="AlphaFoldDB" id="D2VE77"/>
<gene>
    <name evidence="1" type="ORF">NAEGRDRAFT_79622</name>
</gene>
<organism evidence="2">
    <name type="scientific">Naegleria gruberi</name>
    <name type="common">Amoeba</name>
    <dbReference type="NCBI Taxonomy" id="5762"/>
    <lineage>
        <taxon>Eukaryota</taxon>
        <taxon>Discoba</taxon>
        <taxon>Heterolobosea</taxon>
        <taxon>Tetramitia</taxon>
        <taxon>Eutetramitia</taxon>
        <taxon>Vahlkampfiidae</taxon>
        <taxon>Naegleria</taxon>
    </lineage>
</organism>
<reference evidence="1 2" key="1">
    <citation type="journal article" date="2010" name="Cell">
        <title>The genome of Naegleria gruberi illuminates early eukaryotic versatility.</title>
        <authorList>
            <person name="Fritz-Laylin L.K."/>
            <person name="Prochnik S.E."/>
            <person name="Ginger M.L."/>
            <person name="Dacks J.B."/>
            <person name="Carpenter M.L."/>
            <person name="Field M.C."/>
            <person name="Kuo A."/>
            <person name="Paredez A."/>
            <person name="Chapman J."/>
            <person name="Pham J."/>
            <person name="Shu S."/>
            <person name="Neupane R."/>
            <person name="Cipriano M."/>
            <person name="Mancuso J."/>
            <person name="Tu H."/>
            <person name="Salamov A."/>
            <person name="Lindquist E."/>
            <person name="Shapiro H."/>
            <person name="Lucas S."/>
            <person name="Grigoriev I.V."/>
            <person name="Cande W.Z."/>
            <person name="Fulton C."/>
            <person name="Rokhsar D.S."/>
            <person name="Dawson S.C."/>
        </authorList>
    </citation>
    <scope>NUCLEOTIDE SEQUENCE [LARGE SCALE GENOMIC DNA]</scope>
    <source>
        <strain evidence="1 2">NEG-M</strain>
    </source>
</reference>
<dbReference type="RefSeq" id="XP_002677577.1">
    <property type="nucleotide sequence ID" value="XM_002677531.1"/>
</dbReference>
<dbReference type="Proteomes" id="UP000006671">
    <property type="component" value="Unassembled WGS sequence"/>
</dbReference>
<dbReference type="GeneID" id="8848283"/>
<sequence>MKKQAVQLILLAIILVINTLLTIQPIQSLSIAINKIKATTTTTPQNVQTNSNVNNAPWTQVNLNSSQSRFSTFDYRHDSFSLILREWSLSAIETSSLVLDSVGKQLLVLLHPFMKGSDQFEPSAHPTMTLMGAVNLEDGSYSTISQFMLPAELQENDYDTVMPTPVVDSKGNYFLVRKNITKGSNVLIKISPSWKWTTMYESDGVMDIMHGLLIFERYGESSIVLSTSRNIISIDTITKTINFMIPSEQGYFGQLIRDSNSPYAFASIYGGLIKFELETGIVVTQSRSGASLVPYHLSSLKTRMLALSQFRTLDGFMVFATTFDKNNLTSSSLSIGLTDKASVCSNAIATVGDEFVILCRTKSSNYQLFGLKSKAEDIERTWTLNINSEGAVSQQCSLQISVVDTNSRFVSVVCDQSILLVETSKGKIFQQVNIEDQGSIDEDTQIVAAQNNKLYILREKVPRIDAIKIGL</sequence>
<proteinExistence type="predicted"/>
<evidence type="ECO:0000313" key="2">
    <source>
        <dbReference type="Proteomes" id="UP000006671"/>
    </source>
</evidence>